<gene>
    <name evidence="2" type="ORF">PENTCL1PPCAC_16325</name>
</gene>
<dbReference type="InterPro" id="IPR003703">
    <property type="entry name" value="Acyl_CoA_thio"/>
</dbReference>
<accession>A0AAV5TIH7</accession>
<feature type="non-terminal residue" evidence="2">
    <location>
        <position position="162"/>
    </location>
</feature>
<evidence type="ECO:0008006" key="4">
    <source>
        <dbReference type="Google" id="ProtNLM"/>
    </source>
</evidence>
<dbReference type="GO" id="GO:0005782">
    <property type="term" value="C:peroxisomal matrix"/>
    <property type="evidence" value="ECO:0007669"/>
    <property type="project" value="TreeGrafter"/>
</dbReference>
<dbReference type="GO" id="GO:0009062">
    <property type="term" value="P:fatty acid catabolic process"/>
    <property type="evidence" value="ECO:0007669"/>
    <property type="project" value="TreeGrafter"/>
</dbReference>
<dbReference type="Proteomes" id="UP001432027">
    <property type="component" value="Unassembled WGS sequence"/>
</dbReference>
<dbReference type="PANTHER" id="PTHR11066">
    <property type="entry name" value="ACYL-COA THIOESTERASE"/>
    <property type="match status" value="1"/>
</dbReference>
<dbReference type="InterPro" id="IPR029069">
    <property type="entry name" value="HotDog_dom_sf"/>
</dbReference>
<name>A0AAV5TIH7_9BILA</name>
<dbReference type="GO" id="GO:0047617">
    <property type="term" value="F:fatty acyl-CoA hydrolase activity"/>
    <property type="evidence" value="ECO:0007669"/>
    <property type="project" value="InterPro"/>
</dbReference>
<protein>
    <recommendedName>
        <fullName evidence="4">Dehydrogenase (DH) domain-containing protein</fullName>
    </recommendedName>
</protein>
<reference evidence="2" key="1">
    <citation type="submission" date="2023-10" db="EMBL/GenBank/DDBJ databases">
        <title>Genome assembly of Pristionchus species.</title>
        <authorList>
            <person name="Yoshida K."/>
            <person name="Sommer R.J."/>
        </authorList>
    </citation>
    <scope>NUCLEOTIDE SEQUENCE</scope>
    <source>
        <strain evidence="2">RS0144</strain>
    </source>
</reference>
<keyword evidence="3" id="KW-1185">Reference proteome</keyword>
<dbReference type="Gene3D" id="2.40.160.210">
    <property type="entry name" value="Acyl-CoA thioesterase, double hotdog domain"/>
    <property type="match status" value="1"/>
</dbReference>
<dbReference type="PANTHER" id="PTHR11066:SF48">
    <property type="entry name" value="ACYL-COA THIOESTERASE II"/>
    <property type="match status" value="1"/>
</dbReference>
<dbReference type="AlphaFoldDB" id="A0AAV5TIH7"/>
<dbReference type="EMBL" id="BTSX01000004">
    <property type="protein sequence ID" value="GMS94150.1"/>
    <property type="molecule type" value="Genomic_DNA"/>
</dbReference>
<dbReference type="SUPFAM" id="SSF54637">
    <property type="entry name" value="Thioesterase/thiol ester dehydrase-isomerase"/>
    <property type="match status" value="1"/>
</dbReference>
<dbReference type="GO" id="GO:0006637">
    <property type="term" value="P:acyl-CoA metabolic process"/>
    <property type="evidence" value="ECO:0007669"/>
    <property type="project" value="InterPro"/>
</dbReference>
<evidence type="ECO:0000256" key="1">
    <source>
        <dbReference type="ARBA" id="ARBA00006538"/>
    </source>
</evidence>
<sequence length="162" mass="17794">ICSSDLMYENQMSTLSATISNFFDLIKVGDSHVKSLPPHCSLIVPGRIYGGLLVSQTINSLVTLHTDFVPHTFNFKYIAPGKTNLPLQFTLTPYEDANIVSISVSQSGKLVGMGHIRYSTSPDMLDSSLIPCYGCESPEEYPSMVEMVGIMEGKMKCFLEVS</sequence>
<comment type="caution">
    <text evidence="2">The sequence shown here is derived from an EMBL/GenBank/DDBJ whole genome shotgun (WGS) entry which is preliminary data.</text>
</comment>
<proteinExistence type="inferred from homology"/>
<evidence type="ECO:0000313" key="2">
    <source>
        <dbReference type="EMBL" id="GMS94150.1"/>
    </source>
</evidence>
<organism evidence="2 3">
    <name type="scientific">Pristionchus entomophagus</name>
    <dbReference type="NCBI Taxonomy" id="358040"/>
    <lineage>
        <taxon>Eukaryota</taxon>
        <taxon>Metazoa</taxon>
        <taxon>Ecdysozoa</taxon>
        <taxon>Nematoda</taxon>
        <taxon>Chromadorea</taxon>
        <taxon>Rhabditida</taxon>
        <taxon>Rhabditina</taxon>
        <taxon>Diplogasteromorpha</taxon>
        <taxon>Diplogasteroidea</taxon>
        <taxon>Neodiplogasteridae</taxon>
        <taxon>Pristionchus</taxon>
    </lineage>
</organism>
<evidence type="ECO:0000313" key="3">
    <source>
        <dbReference type="Proteomes" id="UP001432027"/>
    </source>
</evidence>
<feature type="non-terminal residue" evidence="2">
    <location>
        <position position="1"/>
    </location>
</feature>
<comment type="similarity">
    <text evidence="1">Belongs to the C/M/P thioester hydrolase family.</text>
</comment>
<dbReference type="InterPro" id="IPR042171">
    <property type="entry name" value="Acyl-CoA_hotdog"/>
</dbReference>